<sequence>MILLMGSSILAFSLYPAGSSDLASDDEGLEYSCLFTMFPQSRRTKLASNDDAAYQSSDLTLQLRPSDSNDFASDIDFVYGLEHLRPPHSVPASSSFLTSNIDEGQRDREILALSLRPHELGFPYLWARAILT</sequence>
<dbReference type="EMBL" id="PGOL01006022">
    <property type="protein sequence ID" value="PKI34274.1"/>
    <property type="molecule type" value="Genomic_DNA"/>
</dbReference>
<evidence type="ECO:0000313" key="5">
    <source>
        <dbReference type="Proteomes" id="UP000233551"/>
    </source>
</evidence>
<name>A0A218X8Y4_PUNGR</name>
<evidence type="ECO:0000313" key="2">
    <source>
        <dbReference type="EMBL" id="OWM80842.1"/>
    </source>
</evidence>
<comment type="caution">
    <text evidence="2">The sequence shown here is derived from an EMBL/GenBank/DDBJ whole genome shotgun (WGS) entry which is preliminary data.</text>
</comment>
<feature type="signal peptide" evidence="1">
    <location>
        <begin position="1"/>
        <end position="19"/>
    </location>
</feature>
<evidence type="ECO:0000313" key="4">
    <source>
        <dbReference type="Proteomes" id="UP000197138"/>
    </source>
</evidence>
<reference evidence="4" key="1">
    <citation type="journal article" date="2017" name="Plant J.">
        <title>The pomegranate (Punica granatum L.) genome and the genomics of punicalagin biosynthesis.</title>
        <authorList>
            <person name="Qin G."/>
            <person name="Xu C."/>
            <person name="Ming R."/>
            <person name="Tang H."/>
            <person name="Guyot R."/>
            <person name="Kramer E.M."/>
            <person name="Hu Y."/>
            <person name="Yi X."/>
            <person name="Qi Y."/>
            <person name="Xu X."/>
            <person name="Gao Z."/>
            <person name="Pan H."/>
            <person name="Jian J."/>
            <person name="Tian Y."/>
            <person name="Yue Z."/>
            <person name="Xu Y."/>
        </authorList>
    </citation>
    <scope>NUCLEOTIDE SEQUENCE [LARGE SCALE GENOMIC DNA]</scope>
    <source>
        <strain evidence="4">cv. Dabenzi</strain>
    </source>
</reference>
<accession>A0A218X8Y4</accession>
<evidence type="ECO:0000313" key="3">
    <source>
        <dbReference type="EMBL" id="PKI34274.1"/>
    </source>
</evidence>
<gene>
    <name evidence="2" type="ORF">CDL15_Pgr006873</name>
    <name evidence="3" type="ORF">CRG98_045325</name>
</gene>
<dbReference type="Proteomes" id="UP000197138">
    <property type="component" value="Unassembled WGS sequence"/>
</dbReference>
<proteinExistence type="predicted"/>
<protein>
    <submittedName>
        <fullName evidence="2">Uncharacterized protein</fullName>
    </submittedName>
</protein>
<feature type="chain" id="PRO_5014071927" evidence="1">
    <location>
        <begin position="20"/>
        <end position="132"/>
    </location>
</feature>
<dbReference type="EMBL" id="MTKT01002214">
    <property type="protein sequence ID" value="OWM80842.1"/>
    <property type="molecule type" value="Genomic_DNA"/>
</dbReference>
<keyword evidence="1" id="KW-0732">Signal</keyword>
<evidence type="ECO:0000256" key="1">
    <source>
        <dbReference type="SAM" id="SignalP"/>
    </source>
</evidence>
<reference evidence="2" key="2">
    <citation type="submission" date="2017-06" db="EMBL/GenBank/DDBJ databases">
        <title>The pomegranate genome and the genomics of punicalagin biosynthesis.</title>
        <authorList>
            <person name="Xu C."/>
        </authorList>
    </citation>
    <scope>NUCLEOTIDE SEQUENCE [LARGE SCALE GENOMIC DNA]</scope>
    <source>
        <tissue evidence="2">Fresh leaf</tissue>
    </source>
</reference>
<dbReference type="AlphaFoldDB" id="A0A218X8Y4"/>
<keyword evidence="5" id="KW-1185">Reference proteome</keyword>
<organism evidence="2 4">
    <name type="scientific">Punica granatum</name>
    <name type="common">Pomegranate</name>
    <dbReference type="NCBI Taxonomy" id="22663"/>
    <lineage>
        <taxon>Eukaryota</taxon>
        <taxon>Viridiplantae</taxon>
        <taxon>Streptophyta</taxon>
        <taxon>Embryophyta</taxon>
        <taxon>Tracheophyta</taxon>
        <taxon>Spermatophyta</taxon>
        <taxon>Magnoliopsida</taxon>
        <taxon>eudicotyledons</taxon>
        <taxon>Gunneridae</taxon>
        <taxon>Pentapetalae</taxon>
        <taxon>rosids</taxon>
        <taxon>malvids</taxon>
        <taxon>Myrtales</taxon>
        <taxon>Lythraceae</taxon>
        <taxon>Punica</taxon>
    </lineage>
</organism>
<dbReference type="Proteomes" id="UP000233551">
    <property type="component" value="Unassembled WGS sequence"/>
</dbReference>
<reference evidence="3 5" key="3">
    <citation type="submission" date="2017-11" db="EMBL/GenBank/DDBJ databases">
        <title>De-novo sequencing of pomegranate (Punica granatum L.) genome.</title>
        <authorList>
            <person name="Akparov Z."/>
            <person name="Amiraslanov A."/>
            <person name="Hajiyeva S."/>
            <person name="Abbasov M."/>
            <person name="Kaur K."/>
            <person name="Hamwieh A."/>
            <person name="Solovyev V."/>
            <person name="Salamov A."/>
            <person name="Braich B."/>
            <person name="Kosarev P."/>
            <person name="Mahmoud A."/>
            <person name="Hajiyev E."/>
            <person name="Babayeva S."/>
            <person name="Izzatullayeva V."/>
            <person name="Mammadov A."/>
            <person name="Mammadov A."/>
            <person name="Sharifova S."/>
            <person name="Ojaghi J."/>
            <person name="Eynullazada K."/>
            <person name="Bayramov B."/>
            <person name="Abdulazimova A."/>
            <person name="Shahmuradov I."/>
        </authorList>
    </citation>
    <scope>NUCLEOTIDE SEQUENCE [LARGE SCALE GENOMIC DNA]</scope>
    <source>
        <strain evidence="3">AG2017</strain>
        <strain evidence="5">cv. AG2017</strain>
        <tissue evidence="3">Leaf</tissue>
    </source>
</reference>